<evidence type="ECO:0000313" key="2">
    <source>
        <dbReference type="Proteomes" id="UP001323405"/>
    </source>
</evidence>
<dbReference type="Proteomes" id="UP001323405">
    <property type="component" value="Unassembled WGS sequence"/>
</dbReference>
<gene>
    <name evidence="1" type="ORF">QC762_0004120</name>
</gene>
<organism evidence="1 2">
    <name type="scientific">Podospora pseudocomata</name>
    <dbReference type="NCBI Taxonomy" id="2093779"/>
    <lineage>
        <taxon>Eukaryota</taxon>
        <taxon>Fungi</taxon>
        <taxon>Dikarya</taxon>
        <taxon>Ascomycota</taxon>
        <taxon>Pezizomycotina</taxon>
        <taxon>Sordariomycetes</taxon>
        <taxon>Sordariomycetidae</taxon>
        <taxon>Sordariales</taxon>
        <taxon>Podosporaceae</taxon>
        <taxon>Podospora</taxon>
    </lineage>
</organism>
<name>A0ABR0GT92_9PEZI</name>
<dbReference type="EMBL" id="JAFFHA010000001">
    <property type="protein sequence ID" value="KAK4658980.1"/>
    <property type="molecule type" value="Genomic_DNA"/>
</dbReference>
<accession>A0ABR0GT92</accession>
<comment type="caution">
    <text evidence="1">The sequence shown here is derived from an EMBL/GenBank/DDBJ whole genome shotgun (WGS) entry which is preliminary data.</text>
</comment>
<sequence>MIVCISTFSHSAVVITSALSKASPDAQQPTFSTASRLYKATPPDLKLPTLSAALFTCLDRLLIRESAMRL</sequence>
<protein>
    <submittedName>
        <fullName evidence="1">Uncharacterized protein</fullName>
    </submittedName>
</protein>
<reference evidence="1 2" key="1">
    <citation type="journal article" date="2023" name="bioRxiv">
        <title>High-quality genome assemblies of four members of thePodospora anserinaspecies complex.</title>
        <authorList>
            <person name="Ament-Velasquez S.L."/>
            <person name="Vogan A.A."/>
            <person name="Wallerman O."/>
            <person name="Hartmann F."/>
            <person name="Gautier V."/>
            <person name="Silar P."/>
            <person name="Giraud T."/>
            <person name="Johannesson H."/>
        </authorList>
    </citation>
    <scope>NUCLEOTIDE SEQUENCE [LARGE SCALE GENOMIC DNA]</scope>
    <source>
        <strain evidence="1 2">CBS 415.72m</strain>
    </source>
</reference>
<dbReference type="RefSeq" id="XP_062747952.1">
    <property type="nucleotide sequence ID" value="XM_062882796.1"/>
</dbReference>
<proteinExistence type="predicted"/>
<evidence type="ECO:0000313" key="1">
    <source>
        <dbReference type="EMBL" id="KAK4658980.1"/>
    </source>
</evidence>
<dbReference type="GeneID" id="87902287"/>
<keyword evidence="2" id="KW-1185">Reference proteome</keyword>